<keyword evidence="2" id="KW-1185">Reference proteome</keyword>
<name>A0A392LWN6_9FABA</name>
<evidence type="ECO:0000313" key="2">
    <source>
        <dbReference type="Proteomes" id="UP000265520"/>
    </source>
</evidence>
<reference evidence="1 2" key="1">
    <citation type="journal article" date="2018" name="Front. Plant Sci.">
        <title>Red Clover (Trifolium pratense) and Zigzag Clover (T. medium) - A Picture of Genomic Similarities and Differences.</title>
        <authorList>
            <person name="Dluhosova J."/>
            <person name="Istvanek J."/>
            <person name="Nedelnik J."/>
            <person name="Repkova J."/>
        </authorList>
    </citation>
    <scope>NUCLEOTIDE SEQUENCE [LARGE SCALE GENOMIC DNA]</scope>
    <source>
        <strain evidence="2">cv. 10/8</strain>
        <tissue evidence="1">Leaf</tissue>
    </source>
</reference>
<organism evidence="1 2">
    <name type="scientific">Trifolium medium</name>
    <dbReference type="NCBI Taxonomy" id="97028"/>
    <lineage>
        <taxon>Eukaryota</taxon>
        <taxon>Viridiplantae</taxon>
        <taxon>Streptophyta</taxon>
        <taxon>Embryophyta</taxon>
        <taxon>Tracheophyta</taxon>
        <taxon>Spermatophyta</taxon>
        <taxon>Magnoliopsida</taxon>
        <taxon>eudicotyledons</taxon>
        <taxon>Gunneridae</taxon>
        <taxon>Pentapetalae</taxon>
        <taxon>rosids</taxon>
        <taxon>fabids</taxon>
        <taxon>Fabales</taxon>
        <taxon>Fabaceae</taxon>
        <taxon>Papilionoideae</taxon>
        <taxon>50 kb inversion clade</taxon>
        <taxon>NPAAA clade</taxon>
        <taxon>Hologalegina</taxon>
        <taxon>IRL clade</taxon>
        <taxon>Trifolieae</taxon>
        <taxon>Trifolium</taxon>
    </lineage>
</organism>
<protein>
    <submittedName>
        <fullName evidence="1">Uncharacterized protein</fullName>
    </submittedName>
</protein>
<evidence type="ECO:0000313" key="1">
    <source>
        <dbReference type="EMBL" id="MCH79366.1"/>
    </source>
</evidence>
<accession>A0A392LWN6</accession>
<dbReference type="EMBL" id="LXQA010000069">
    <property type="protein sequence ID" value="MCH79366.1"/>
    <property type="molecule type" value="Genomic_DNA"/>
</dbReference>
<sequence>MMPTSHQPSCWYLHLELLPSSSVCTSLLHPTILRSNTRCTSTYSSLMKILPPATIGVLGSYTSVTVPSSAPGLYLFVLLKKRLLPTTLGFWDI</sequence>
<gene>
    <name evidence="1" type="ORF">A2U01_0000115</name>
</gene>
<proteinExistence type="predicted"/>
<comment type="caution">
    <text evidence="1">The sequence shown here is derived from an EMBL/GenBank/DDBJ whole genome shotgun (WGS) entry which is preliminary data.</text>
</comment>
<dbReference type="Proteomes" id="UP000265520">
    <property type="component" value="Unassembled WGS sequence"/>
</dbReference>
<dbReference type="AlphaFoldDB" id="A0A392LWN6"/>